<evidence type="ECO:0000256" key="6">
    <source>
        <dbReference type="ARBA" id="ARBA00023136"/>
    </source>
</evidence>
<sequence>MSHMTSSELQLSVSKTMENKLHDCHFHKLRSFFNRIYFFFHILATAPILYFRASYFFNSSNNHHFFSWVLIFGSEILVLLLWIFKLSYYWRPVTRTVFPENLPEDEQKLPRIDVFICTADPDKEPTFEVMNTVISAMSLDYPAHKLSVYLSDDGASSSVTLNALKHAWVFATWWLPFCKTYNVNPVCPKPFFEHHLQLLLQQSHNTDFIQHANMLKEKYQNFKERVRAWKPTQGDEIASNTSARDHSPFIQVINESSIGDDAATINPENTGMPLLVYLAREKRPSHHHHFKAGALNVLQRVSSVLSNAPYILVLDCDMYCNDSSSARQAMCFYLDPKTNPTLAWIQFPQKFHNINETDIYDSQMITTWPIIYPGTDGIQGPILSGTNFYINRKALYGFTVDGGNDITDQRYTFGSSNELIKSLGQMEKNTDDAMKTRDFSCDYKLQEAQFLATCVYEDDTQWGIQVGFRYNTVVEDVMTGFILHGQGWKSVYLNPARPQFLGSATTSLNEALIQNSRWAAGLLQIGLSKYCPLFYNSPRLLIFQRMLYSWAAFFPIDFLPISCFAIVQPICFFYGIPLYPKVSDLLFMPFAFVFISSRVKLLSEVFISGGSVHTWLNVQRIVMIKGVTCYVYGALECMMTKLGIREANFMPTNKAGDDDTSKWYQIGKYDFRTSNMFLVPIVTAVTLNISSFVAGVTRVIFGTSNSWDTLFAQLCFSFYVLIMSFPVIEGMVLRKDNASIPIRTTLVSTLLSFVVLGLGYFIFVLH</sequence>
<dbReference type="SUPFAM" id="SSF53448">
    <property type="entry name" value="Nucleotide-diphospho-sugar transferases"/>
    <property type="match status" value="1"/>
</dbReference>
<accession>A0ABM3REX5</accession>
<feature type="transmembrane region" description="Helical" evidence="8">
    <location>
        <begin position="547"/>
        <end position="576"/>
    </location>
</feature>
<keyword evidence="7" id="KW-0961">Cell wall biogenesis/degradation</keyword>
<evidence type="ECO:0000313" key="9">
    <source>
        <dbReference type="Proteomes" id="UP000813463"/>
    </source>
</evidence>
<reference evidence="9" key="1">
    <citation type="journal article" date="2021" name="Nat. Commun.">
        <title>Genomic analyses provide insights into spinach domestication and the genetic basis of agronomic traits.</title>
        <authorList>
            <person name="Cai X."/>
            <person name="Sun X."/>
            <person name="Xu C."/>
            <person name="Sun H."/>
            <person name="Wang X."/>
            <person name="Ge C."/>
            <person name="Zhang Z."/>
            <person name="Wang Q."/>
            <person name="Fei Z."/>
            <person name="Jiao C."/>
            <person name="Wang Q."/>
        </authorList>
    </citation>
    <scope>NUCLEOTIDE SEQUENCE [LARGE SCALE GENOMIC DNA]</scope>
    <source>
        <strain evidence="9">cv. Varoflay</strain>
    </source>
</reference>
<protein>
    <submittedName>
        <fullName evidence="10">Cellulose synthase A catalytic subunit 7 [UDP-forming]</fullName>
    </submittedName>
</protein>
<keyword evidence="2" id="KW-0328">Glycosyltransferase</keyword>
<keyword evidence="4 8" id="KW-0812">Transmembrane</keyword>
<dbReference type="Pfam" id="PF03552">
    <property type="entry name" value="Cellulose_synt"/>
    <property type="match status" value="2"/>
</dbReference>
<dbReference type="InterPro" id="IPR029044">
    <property type="entry name" value="Nucleotide-diphossugar_trans"/>
</dbReference>
<dbReference type="RefSeq" id="XP_056694159.1">
    <property type="nucleotide sequence ID" value="XM_056838181.1"/>
</dbReference>
<feature type="transmembrane region" description="Helical" evidence="8">
    <location>
        <begin position="740"/>
        <end position="763"/>
    </location>
</feature>
<keyword evidence="5 8" id="KW-1133">Transmembrane helix</keyword>
<gene>
    <name evidence="10" type="primary">LOC130459132</name>
</gene>
<organism evidence="9 10">
    <name type="scientific">Spinacia oleracea</name>
    <name type="common">Spinach</name>
    <dbReference type="NCBI Taxonomy" id="3562"/>
    <lineage>
        <taxon>Eukaryota</taxon>
        <taxon>Viridiplantae</taxon>
        <taxon>Streptophyta</taxon>
        <taxon>Embryophyta</taxon>
        <taxon>Tracheophyta</taxon>
        <taxon>Spermatophyta</taxon>
        <taxon>Magnoliopsida</taxon>
        <taxon>eudicotyledons</taxon>
        <taxon>Gunneridae</taxon>
        <taxon>Pentapetalae</taxon>
        <taxon>Caryophyllales</taxon>
        <taxon>Chenopodiaceae</taxon>
        <taxon>Chenopodioideae</taxon>
        <taxon>Anserineae</taxon>
        <taxon>Spinacia</taxon>
    </lineage>
</organism>
<dbReference type="Proteomes" id="UP000813463">
    <property type="component" value="Chromosome 3"/>
</dbReference>
<feature type="transmembrane region" description="Helical" evidence="8">
    <location>
        <begin position="707"/>
        <end position="728"/>
    </location>
</feature>
<evidence type="ECO:0000256" key="4">
    <source>
        <dbReference type="ARBA" id="ARBA00022692"/>
    </source>
</evidence>
<evidence type="ECO:0000256" key="3">
    <source>
        <dbReference type="ARBA" id="ARBA00022679"/>
    </source>
</evidence>
<name>A0ABM3REX5_SPIOL</name>
<feature type="transmembrane region" description="Helical" evidence="8">
    <location>
        <begin position="582"/>
        <end position="601"/>
    </location>
</feature>
<evidence type="ECO:0000256" key="7">
    <source>
        <dbReference type="ARBA" id="ARBA00023316"/>
    </source>
</evidence>
<evidence type="ECO:0000256" key="1">
    <source>
        <dbReference type="ARBA" id="ARBA00004127"/>
    </source>
</evidence>
<feature type="transmembrane region" description="Helical" evidence="8">
    <location>
        <begin position="36"/>
        <end position="53"/>
    </location>
</feature>
<keyword evidence="3" id="KW-0808">Transferase</keyword>
<dbReference type="Gene3D" id="3.90.550.10">
    <property type="entry name" value="Spore Coat Polysaccharide Biosynthesis Protein SpsA, Chain A"/>
    <property type="match status" value="2"/>
</dbReference>
<comment type="subcellular location">
    <subcellularLocation>
        <location evidence="1">Endomembrane system</location>
        <topology evidence="1">Multi-pass membrane protein</topology>
    </subcellularLocation>
</comment>
<evidence type="ECO:0000256" key="5">
    <source>
        <dbReference type="ARBA" id="ARBA00022989"/>
    </source>
</evidence>
<proteinExistence type="predicted"/>
<evidence type="ECO:0000256" key="8">
    <source>
        <dbReference type="SAM" id="Phobius"/>
    </source>
</evidence>
<feature type="transmembrane region" description="Helical" evidence="8">
    <location>
        <begin position="677"/>
        <end position="701"/>
    </location>
</feature>
<reference evidence="10" key="2">
    <citation type="submission" date="2025-08" db="UniProtKB">
        <authorList>
            <consortium name="RefSeq"/>
        </authorList>
    </citation>
    <scope>IDENTIFICATION</scope>
    <source>
        <tissue evidence="10">Leaf</tissue>
    </source>
</reference>
<feature type="transmembrane region" description="Helical" evidence="8">
    <location>
        <begin position="65"/>
        <end position="84"/>
    </location>
</feature>
<evidence type="ECO:0000313" key="10">
    <source>
        <dbReference type="RefSeq" id="XP_056694159.1"/>
    </source>
</evidence>
<dbReference type="PANTHER" id="PTHR13301">
    <property type="entry name" value="X-BOX TRANSCRIPTION FACTOR-RELATED"/>
    <property type="match status" value="1"/>
</dbReference>
<keyword evidence="6 8" id="KW-0472">Membrane</keyword>
<dbReference type="InterPro" id="IPR005150">
    <property type="entry name" value="Cellulose_synth"/>
</dbReference>
<dbReference type="GeneID" id="130459132"/>
<evidence type="ECO:0000256" key="2">
    <source>
        <dbReference type="ARBA" id="ARBA00022676"/>
    </source>
</evidence>
<keyword evidence="9" id="KW-1185">Reference proteome</keyword>